<accession>A0ABP9UNC0</accession>
<dbReference type="InterPro" id="IPR036909">
    <property type="entry name" value="Cyt_c-like_dom_sf"/>
</dbReference>
<dbReference type="InterPro" id="IPR011042">
    <property type="entry name" value="6-blade_b-propeller_TolB-like"/>
</dbReference>
<keyword evidence="1 4" id="KW-0349">Heme</keyword>
<dbReference type="PANTHER" id="PTHR33546:SF1">
    <property type="entry name" value="LARGE, MULTIFUNCTIONAL SECRETED PROTEIN"/>
    <property type="match status" value="1"/>
</dbReference>
<evidence type="ECO:0000256" key="3">
    <source>
        <dbReference type="ARBA" id="ARBA00023004"/>
    </source>
</evidence>
<keyword evidence="2 4" id="KW-0479">Metal-binding</keyword>
<sequence>MRLTGILAAVAVMSSLAGAEEKWTPLFNGRDLTGWSGDEKLWSVEDGVVVGRTDDGERKITENSYLLLDTDVPGDFVLEFKAKVEGENSGVQYRAWRAEGVKWGVGGYQCDMHPAPDYLGMLYDERGAGILCTRGKRLIIGQGEELLGVERKDTRLDQWNDYRITAFGRKVRHEVNGEITVEVFDKDDSERPLDGILALQLHVGGPMKASFKDMRIRPLEAWPEQPEEKGAMHEVPGFPGYQLRDGFRFEKLHEMTPEEGSWVAMTRDDEGHLFCSDHYGTVWKVTVGSEGVVDISDTGLPMRGVQGLLWRDGVLWATSTEANEPNGLWRVDMKDGKVGEPELVKQFPAGGEHGMHGLRESPDGQFIYVVTGNHVDAPEFEHSQVPRVWAEDQLLPRRPDANGHATGRMAPGGWIARFRPDGSDWTLCAIGMRNCYAIAFNDQGDLFTYDADMEWDMGMPWYRPTRICQVVPGAEFGWRFGTGKWPESYEDSMPPLLNIGPGSPTALVSGKGAKFPARYQRALFAFDWTYATIHAVHLEKSGAGYGATSEEFFAGNGMPLTDAVIGADGALYFMTGGRRLASALWRIRYVGDEDTSPVKYEAAPKVPDPSVDQAWQALGSADRVERFEARTALEKRNPGSWKRRLERESDPWRVIQASIALARTTDGDGLAEALLGMDFSKLDDAQQINWLRAFGLQFARHGEPSEELRSKLAATLMPVFPVGERGVDRELCRMLCYLNAPGIVRKTLDWADQIEPEPAPDWAALAKRNSQYGGDVENLLAHFPSADRIHAIYCLRVVPGPWDADDRGRFFAWFDELLGKKGGHSYAGFLRDLKNEALNLCTPAERSLEEAKEKSGTNLFADLPPVEGPGQAWTVDDVVSLADAGLAHRDLAAGKRMFQAALCATCHRFDGEGGAVGPDLSAVAGRFSVRDLAEAIIDPNKAVSDQYGWEIFQTSDGQQITGRLIEERAGQFSIATNPFDPSVRTSVPVASVTGRAPSPASPMPPALINRLNENELKDLLALLLSGKG</sequence>
<name>A0ABP9UNC0_9BACT</name>
<evidence type="ECO:0000313" key="7">
    <source>
        <dbReference type="EMBL" id="GAA5482167.1"/>
    </source>
</evidence>
<dbReference type="InterPro" id="IPR010496">
    <property type="entry name" value="AL/BT2_dom"/>
</dbReference>
<comment type="caution">
    <text evidence="7">The sequence shown here is derived from an EMBL/GenBank/DDBJ whole genome shotgun (WGS) entry which is preliminary data.</text>
</comment>
<dbReference type="Pfam" id="PF06439">
    <property type="entry name" value="3keto-disac_hyd"/>
    <property type="match status" value="1"/>
</dbReference>
<dbReference type="InterPro" id="IPR013427">
    <property type="entry name" value="Haem-bd_dom_put"/>
</dbReference>
<protein>
    <recommendedName>
        <fullName evidence="6">Cytochrome c domain-containing protein</fullName>
    </recommendedName>
</protein>
<dbReference type="Pfam" id="PF00034">
    <property type="entry name" value="Cytochrom_C"/>
    <property type="match status" value="1"/>
</dbReference>
<evidence type="ECO:0000256" key="4">
    <source>
        <dbReference type="PROSITE-ProRule" id="PRU00433"/>
    </source>
</evidence>
<dbReference type="InterPro" id="IPR009056">
    <property type="entry name" value="Cyt_c-like_dom"/>
</dbReference>
<dbReference type="NCBIfam" id="TIGR02603">
    <property type="entry name" value="CxxCH_TIGR02603"/>
    <property type="match status" value="1"/>
</dbReference>
<dbReference type="SUPFAM" id="SSF50952">
    <property type="entry name" value="Soluble quinoprotein glucose dehydrogenase"/>
    <property type="match status" value="1"/>
</dbReference>
<evidence type="ECO:0000256" key="2">
    <source>
        <dbReference type="ARBA" id="ARBA00022723"/>
    </source>
</evidence>
<dbReference type="Gene3D" id="2.60.120.560">
    <property type="entry name" value="Exo-inulinase, domain 1"/>
    <property type="match status" value="1"/>
</dbReference>
<dbReference type="SUPFAM" id="SSF46626">
    <property type="entry name" value="Cytochrome c"/>
    <property type="match status" value="1"/>
</dbReference>
<proteinExistence type="predicted"/>
<dbReference type="PROSITE" id="PS51007">
    <property type="entry name" value="CYTC"/>
    <property type="match status" value="1"/>
</dbReference>
<feature type="signal peptide" evidence="5">
    <location>
        <begin position="1"/>
        <end position="19"/>
    </location>
</feature>
<gene>
    <name evidence="7" type="ORF">Hsar01_01384</name>
</gene>
<dbReference type="Gene3D" id="2.120.10.30">
    <property type="entry name" value="TolB, C-terminal domain"/>
    <property type="match status" value="1"/>
</dbReference>
<dbReference type="EMBL" id="BAABRI010000006">
    <property type="protein sequence ID" value="GAA5482167.1"/>
    <property type="molecule type" value="Genomic_DNA"/>
</dbReference>
<evidence type="ECO:0000256" key="1">
    <source>
        <dbReference type="ARBA" id="ARBA00022617"/>
    </source>
</evidence>
<keyword evidence="3 4" id="KW-0408">Iron</keyword>
<dbReference type="InterPro" id="IPR011041">
    <property type="entry name" value="Quinoprot_gluc/sorb_DH_b-prop"/>
</dbReference>
<dbReference type="PANTHER" id="PTHR33546">
    <property type="entry name" value="LARGE, MULTIFUNCTIONAL SECRETED PROTEIN-RELATED"/>
    <property type="match status" value="1"/>
</dbReference>
<organism evidence="7 8">
    <name type="scientific">Haloferula sargassicola</name>
    <dbReference type="NCBI Taxonomy" id="490096"/>
    <lineage>
        <taxon>Bacteria</taxon>
        <taxon>Pseudomonadati</taxon>
        <taxon>Verrucomicrobiota</taxon>
        <taxon>Verrucomicrobiia</taxon>
        <taxon>Verrucomicrobiales</taxon>
        <taxon>Verrucomicrobiaceae</taxon>
        <taxon>Haloferula</taxon>
    </lineage>
</organism>
<feature type="chain" id="PRO_5045203833" description="Cytochrome c domain-containing protein" evidence="5">
    <location>
        <begin position="20"/>
        <end position="1028"/>
    </location>
</feature>
<dbReference type="Proteomes" id="UP001476282">
    <property type="component" value="Unassembled WGS sequence"/>
</dbReference>
<reference evidence="7 8" key="1">
    <citation type="submission" date="2024-02" db="EMBL/GenBank/DDBJ databases">
        <title>Haloferula sargassicola NBRC 104335.</title>
        <authorList>
            <person name="Ichikawa N."/>
            <person name="Katano-Makiyama Y."/>
            <person name="Hidaka K."/>
        </authorList>
    </citation>
    <scope>NUCLEOTIDE SEQUENCE [LARGE SCALE GENOMIC DNA]</scope>
    <source>
        <strain evidence="7 8">NBRC 104335</strain>
    </source>
</reference>
<feature type="domain" description="Cytochrome c" evidence="6">
    <location>
        <begin position="889"/>
        <end position="1027"/>
    </location>
</feature>
<evidence type="ECO:0000256" key="5">
    <source>
        <dbReference type="SAM" id="SignalP"/>
    </source>
</evidence>
<evidence type="ECO:0000259" key="6">
    <source>
        <dbReference type="PROSITE" id="PS51007"/>
    </source>
</evidence>
<evidence type="ECO:0000313" key="8">
    <source>
        <dbReference type="Proteomes" id="UP001476282"/>
    </source>
</evidence>
<dbReference type="Gene3D" id="1.10.760.10">
    <property type="entry name" value="Cytochrome c-like domain"/>
    <property type="match status" value="1"/>
</dbReference>
<keyword evidence="8" id="KW-1185">Reference proteome</keyword>
<keyword evidence="5" id="KW-0732">Signal</keyword>